<protein>
    <submittedName>
        <fullName evidence="2">KOW motif-containing protein</fullName>
    </submittedName>
</protein>
<name>A0AB39SJF5_9ACTN</name>
<dbReference type="Pfam" id="PF00467">
    <property type="entry name" value="KOW"/>
    <property type="match status" value="1"/>
</dbReference>
<dbReference type="InterPro" id="IPR005824">
    <property type="entry name" value="KOW"/>
</dbReference>
<accession>A0AB39SJF5</accession>
<evidence type="ECO:0000313" key="2">
    <source>
        <dbReference type="EMBL" id="XDQ66488.1"/>
    </source>
</evidence>
<dbReference type="InterPro" id="IPR008991">
    <property type="entry name" value="Translation_prot_SH3-like_sf"/>
</dbReference>
<evidence type="ECO:0000259" key="1">
    <source>
        <dbReference type="SMART" id="SM00739"/>
    </source>
</evidence>
<dbReference type="GO" id="GO:0032784">
    <property type="term" value="P:regulation of DNA-templated transcription elongation"/>
    <property type="evidence" value="ECO:0007669"/>
    <property type="project" value="InterPro"/>
</dbReference>
<organism evidence="2">
    <name type="scientific">Streptomyces sp. R35</name>
    <dbReference type="NCBI Taxonomy" id="3238630"/>
    <lineage>
        <taxon>Bacteria</taxon>
        <taxon>Bacillati</taxon>
        <taxon>Actinomycetota</taxon>
        <taxon>Actinomycetes</taxon>
        <taxon>Kitasatosporales</taxon>
        <taxon>Streptomycetaceae</taxon>
        <taxon>Streptomyces</taxon>
    </lineage>
</organism>
<sequence>MSTTPELQPGDTVLVTDGPFAQSMGPVRAIDRERNRVELVVQIFGDDTRIDVPLDTVERTPGA</sequence>
<gene>
    <name evidence="2" type="ORF">AB5J50_39620</name>
</gene>
<proteinExistence type="predicted"/>
<dbReference type="AlphaFoldDB" id="A0AB39SJF5"/>
<feature type="domain" description="KOW" evidence="1">
    <location>
        <begin position="6"/>
        <end position="33"/>
    </location>
</feature>
<dbReference type="CDD" id="cd06091">
    <property type="entry name" value="KOW_NusG"/>
    <property type="match status" value="1"/>
</dbReference>
<dbReference type="EMBL" id="CP163440">
    <property type="protein sequence ID" value="XDQ66488.1"/>
    <property type="molecule type" value="Genomic_DNA"/>
</dbReference>
<dbReference type="InterPro" id="IPR014722">
    <property type="entry name" value="Rib_uL2_dom2"/>
</dbReference>
<dbReference type="SUPFAM" id="SSF50104">
    <property type="entry name" value="Translation proteins SH3-like domain"/>
    <property type="match status" value="1"/>
</dbReference>
<dbReference type="Gene3D" id="2.30.30.30">
    <property type="match status" value="1"/>
</dbReference>
<dbReference type="InterPro" id="IPR001062">
    <property type="entry name" value="Transcrpt_antiterm_NusG"/>
</dbReference>
<reference evidence="2" key="1">
    <citation type="submission" date="2024-07" db="EMBL/GenBank/DDBJ databases">
        <authorList>
            <person name="Yu S.T."/>
        </authorList>
    </citation>
    <scope>NUCLEOTIDE SEQUENCE</scope>
    <source>
        <strain evidence="2">R35</strain>
    </source>
</reference>
<dbReference type="SMART" id="SM00739">
    <property type="entry name" value="KOW"/>
    <property type="match status" value="1"/>
</dbReference>
<dbReference type="RefSeq" id="WP_369263491.1">
    <property type="nucleotide sequence ID" value="NZ_CP163440.1"/>
</dbReference>
<dbReference type="PRINTS" id="PR00338">
    <property type="entry name" value="NUSGTNSCPFCT"/>
</dbReference>